<organism evidence="2 3">
    <name type="scientific">Trueperella bonasi</name>
    <dbReference type="NCBI Taxonomy" id="312286"/>
    <lineage>
        <taxon>Bacteria</taxon>
        <taxon>Bacillati</taxon>
        <taxon>Actinomycetota</taxon>
        <taxon>Actinomycetes</taxon>
        <taxon>Actinomycetales</taxon>
        <taxon>Actinomycetaceae</taxon>
        <taxon>Trueperella</taxon>
    </lineage>
</organism>
<proteinExistence type="predicted"/>
<feature type="domain" description="GP-PDE" evidence="1">
    <location>
        <begin position="23"/>
        <end position="67"/>
    </location>
</feature>
<dbReference type="InterPro" id="IPR030395">
    <property type="entry name" value="GP_PDE_dom"/>
</dbReference>
<dbReference type="SUPFAM" id="SSF51695">
    <property type="entry name" value="PLC-like phosphodiesterases"/>
    <property type="match status" value="1"/>
</dbReference>
<keyword evidence="3" id="KW-1185">Reference proteome</keyword>
<dbReference type="Gene3D" id="3.20.20.190">
    <property type="entry name" value="Phosphatidylinositol (PI) phosphodiesterase"/>
    <property type="match status" value="1"/>
</dbReference>
<dbReference type="InterPro" id="IPR017946">
    <property type="entry name" value="PLC-like_Pdiesterase_TIM-brl"/>
</dbReference>
<gene>
    <name evidence="2" type="ORF">J2S70_000786</name>
</gene>
<dbReference type="Proteomes" id="UP001243212">
    <property type="component" value="Unassembled WGS sequence"/>
</dbReference>
<evidence type="ECO:0000313" key="3">
    <source>
        <dbReference type="Proteomes" id="UP001243212"/>
    </source>
</evidence>
<dbReference type="Pfam" id="PF03009">
    <property type="entry name" value="GDPD"/>
    <property type="match status" value="1"/>
</dbReference>
<sequence length="82" mass="8794">MKQPPLTTIGDPSSNSLAEYIHPEASSLTKERVDAFHDAGYGINVWTVDDPARANQLVNWGVDGVVSKVADQLMGIARASVN</sequence>
<accession>A0ABT9NFU8</accession>
<protein>
    <submittedName>
        <fullName evidence="2">Glycerophosphoryl diester phosphodiesterase</fullName>
    </submittedName>
</protein>
<dbReference type="EMBL" id="JAUSQX010000001">
    <property type="protein sequence ID" value="MDP9806204.1"/>
    <property type="molecule type" value="Genomic_DNA"/>
</dbReference>
<name>A0ABT9NFU8_9ACTO</name>
<comment type="caution">
    <text evidence="2">The sequence shown here is derived from an EMBL/GenBank/DDBJ whole genome shotgun (WGS) entry which is preliminary data.</text>
</comment>
<evidence type="ECO:0000313" key="2">
    <source>
        <dbReference type="EMBL" id="MDP9806204.1"/>
    </source>
</evidence>
<reference evidence="2 3" key="1">
    <citation type="submission" date="2023-07" db="EMBL/GenBank/DDBJ databases">
        <title>Sequencing the genomes of 1000 actinobacteria strains.</title>
        <authorList>
            <person name="Klenk H.-P."/>
        </authorList>
    </citation>
    <scope>NUCLEOTIDE SEQUENCE [LARGE SCALE GENOMIC DNA]</scope>
    <source>
        <strain evidence="2 3">DSM 17163</strain>
    </source>
</reference>
<evidence type="ECO:0000259" key="1">
    <source>
        <dbReference type="Pfam" id="PF03009"/>
    </source>
</evidence>